<accession>A0A2I7SIV2</accession>
<dbReference type="Gene3D" id="2.160.10.10">
    <property type="entry name" value="Hexapeptide repeat proteins"/>
    <property type="match status" value="1"/>
</dbReference>
<sequence length="159" mass="18227">MIIFKDRYFPHYFKIIRQTYIKQRVDTFITYFKAYYWGVQLEKGSEFVGLPKFRKTPKSSIYIGKNARLLSSFSANLHGLNRKCMISTLDKNASITIGDNFGMSGGIIASALKVTIGSRVMIGANCTITDTDSHALNFKDRHANYYNLKTKDYKEPIKK</sequence>
<keyword evidence="2" id="KW-1185">Reference proteome</keyword>
<dbReference type="RefSeq" id="WP_102995836.1">
    <property type="nucleotide sequence ID" value="NZ_CP025938.1"/>
</dbReference>
<dbReference type="KEGG" id="taj:C1A40_10350"/>
<dbReference type="InterPro" id="IPR011004">
    <property type="entry name" value="Trimer_LpxA-like_sf"/>
</dbReference>
<gene>
    <name evidence="1" type="ORF">C1A40_10350</name>
</gene>
<proteinExistence type="predicted"/>
<evidence type="ECO:0008006" key="3">
    <source>
        <dbReference type="Google" id="ProtNLM"/>
    </source>
</evidence>
<dbReference type="Proteomes" id="UP000236592">
    <property type="component" value="Chromosome"/>
</dbReference>
<evidence type="ECO:0000313" key="2">
    <source>
        <dbReference type="Proteomes" id="UP000236592"/>
    </source>
</evidence>
<protein>
    <recommendedName>
        <fullName evidence="3">Serine acetyltransferase</fullName>
    </recommendedName>
</protein>
<evidence type="ECO:0000313" key="1">
    <source>
        <dbReference type="EMBL" id="AUS05836.1"/>
    </source>
</evidence>
<organism evidence="1 2">
    <name type="scientific">Pseudotamlana carrageenivorans</name>
    <dbReference type="NCBI Taxonomy" id="2069432"/>
    <lineage>
        <taxon>Bacteria</taxon>
        <taxon>Pseudomonadati</taxon>
        <taxon>Bacteroidota</taxon>
        <taxon>Flavobacteriia</taxon>
        <taxon>Flavobacteriales</taxon>
        <taxon>Flavobacteriaceae</taxon>
        <taxon>Pseudotamlana</taxon>
    </lineage>
</organism>
<dbReference type="AlphaFoldDB" id="A0A2I7SIV2"/>
<dbReference type="EMBL" id="CP025938">
    <property type="protein sequence ID" value="AUS05836.1"/>
    <property type="molecule type" value="Genomic_DNA"/>
</dbReference>
<name>A0A2I7SIV2_9FLAO</name>
<dbReference type="OrthoDB" id="9812571at2"/>
<reference evidence="2" key="1">
    <citation type="submission" date="2018-01" db="EMBL/GenBank/DDBJ databases">
        <title>Complete genome of Tamlana sp. UJ94.</title>
        <authorList>
            <person name="Jung J."/>
            <person name="Chung D."/>
            <person name="Bae S.S."/>
            <person name="Baek K."/>
        </authorList>
    </citation>
    <scope>NUCLEOTIDE SEQUENCE [LARGE SCALE GENOMIC DNA]</scope>
    <source>
        <strain evidence="2">UJ94</strain>
    </source>
</reference>
<dbReference type="SUPFAM" id="SSF51161">
    <property type="entry name" value="Trimeric LpxA-like enzymes"/>
    <property type="match status" value="1"/>
</dbReference>